<dbReference type="AlphaFoldDB" id="A0A0E9TNZ3"/>
<organism evidence="1">
    <name type="scientific">Anguilla anguilla</name>
    <name type="common">European freshwater eel</name>
    <name type="synonym">Muraena anguilla</name>
    <dbReference type="NCBI Taxonomy" id="7936"/>
    <lineage>
        <taxon>Eukaryota</taxon>
        <taxon>Metazoa</taxon>
        <taxon>Chordata</taxon>
        <taxon>Craniata</taxon>
        <taxon>Vertebrata</taxon>
        <taxon>Euteleostomi</taxon>
        <taxon>Actinopterygii</taxon>
        <taxon>Neopterygii</taxon>
        <taxon>Teleostei</taxon>
        <taxon>Anguilliformes</taxon>
        <taxon>Anguillidae</taxon>
        <taxon>Anguilla</taxon>
    </lineage>
</organism>
<name>A0A0E9TNZ3_ANGAN</name>
<evidence type="ECO:0000313" key="1">
    <source>
        <dbReference type="EMBL" id="JAH54443.1"/>
    </source>
</evidence>
<proteinExistence type="predicted"/>
<reference evidence="1" key="2">
    <citation type="journal article" date="2015" name="Fish Shellfish Immunol.">
        <title>Early steps in the European eel (Anguilla anguilla)-Vibrio vulnificus interaction in the gills: Role of the RtxA13 toxin.</title>
        <authorList>
            <person name="Callol A."/>
            <person name="Pajuelo D."/>
            <person name="Ebbesson L."/>
            <person name="Teles M."/>
            <person name="MacKenzie S."/>
            <person name="Amaro C."/>
        </authorList>
    </citation>
    <scope>NUCLEOTIDE SEQUENCE</scope>
</reference>
<protein>
    <submittedName>
        <fullName evidence="1">Uncharacterized protein</fullName>
    </submittedName>
</protein>
<sequence length="22" mass="2535">MLWKPSIFHDIVCLQSLSKSAM</sequence>
<reference evidence="1" key="1">
    <citation type="submission" date="2014-11" db="EMBL/GenBank/DDBJ databases">
        <authorList>
            <person name="Amaro Gonzalez C."/>
        </authorList>
    </citation>
    <scope>NUCLEOTIDE SEQUENCE</scope>
</reference>
<dbReference type="EMBL" id="GBXM01054134">
    <property type="protein sequence ID" value="JAH54443.1"/>
    <property type="molecule type" value="Transcribed_RNA"/>
</dbReference>
<accession>A0A0E9TNZ3</accession>